<protein>
    <submittedName>
        <fullName evidence="3">Glycerophosphodiester phosphodiesterase</fullName>
        <ecNumber evidence="2 3">3.1.4.46</ecNumber>
    </submittedName>
    <submittedName>
        <fullName evidence="2">Glycerophosphoryl diester phosphodiesterase</fullName>
    </submittedName>
</protein>
<dbReference type="Proteomes" id="UP000255169">
    <property type="component" value="Unassembled WGS sequence"/>
</dbReference>
<proteinExistence type="predicted"/>
<dbReference type="eggNOG" id="COG0584">
    <property type="taxonomic scope" value="Bacteria"/>
</dbReference>
<dbReference type="FunFam" id="3.20.20.190:FF:000036">
    <property type="entry name" value="Glycerophosphodiester phosphodiesterase, cytosolic"/>
    <property type="match status" value="1"/>
</dbReference>
<evidence type="ECO:0000259" key="1">
    <source>
        <dbReference type="PROSITE" id="PS51704"/>
    </source>
</evidence>
<dbReference type="PANTHER" id="PTHR46211:SF1">
    <property type="entry name" value="GLYCEROPHOSPHODIESTER PHOSPHODIESTERASE, CYTOPLASMIC"/>
    <property type="match status" value="1"/>
</dbReference>
<organism evidence="3 4">
    <name type="scientific">Yersinia ruckeri</name>
    <dbReference type="NCBI Taxonomy" id="29486"/>
    <lineage>
        <taxon>Bacteria</taxon>
        <taxon>Pseudomonadati</taxon>
        <taxon>Pseudomonadota</taxon>
        <taxon>Gammaproteobacteria</taxon>
        <taxon>Enterobacterales</taxon>
        <taxon>Yersiniaceae</taxon>
        <taxon>Yersinia</taxon>
    </lineage>
</organism>
<dbReference type="Pfam" id="PF03009">
    <property type="entry name" value="GDPD"/>
    <property type="match status" value="1"/>
</dbReference>
<dbReference type="GO" id="GO:0008889">
    <property type="term" value="F:glycerophosphodiester phosphodiesterase activity"/>
    <property type="evidence" value="ECO:0007669"/>
    <property type="project" value="UniProtKB-EC"/>
</dbReference>
<reference evidence="3 4" key="2">
    <citation type="submission" date="2018-06" db="EMBL/GenBank/DDBJ databases">
        <authorList>
            <consortium name="Pathogen Informatics"/>
            <person name="Doyle S."/>
        </authorList>
    </citation>
    <scope>NUCLEOTIDE SEQUENCE [LARGE SCALE GENOMIC DNA]</scope>
    <source>
        <strain evidence="3 4">NCTC10476</strain>
    </source>
</reference>
<dbReference type="PATRIC" id="fig|29486.44.peg.1994"/>
<dbReference type="STRING" id="29486.UGYR_09015"/>
<dbReference type="InterPro" id="IPR017946">
    <property type="entry name" value="PLC-like_Pdiesterase_TIM-brl"/>
</dbReference>
<dbReference type="PANTHER" id="PTHR46211">
    <property type="entry name" value="GLYCEROPHOSPHORYL DIESTER PHOSPHODIESTERASE"/>
    <property type="match status" value="1"/>
</dbReference>
<sequence length="250" mass="27370">MMNIDWPYPTIVAHRGGGSLAPENTLAAIDVGARHGHKMVEFDAKLSQDGQIFLLHDDTLERTSNGWGIAGELPWDKLVQLDAGDWYSSAFQGERLPLLSAVAARCAEYGMAANIEIKPTTGVEMHTGRAIALAARLLWQGCKIPPLLSSFSVTALAAAQDAAPELPRGLLLDEWDERWLELTQFLGCVSLHINYKELTAERVARLKAAGLRILVYTVNHPAQARELLNWGVDCICTDRIDLIGVDFANG</sequence>
<dbReference type="SUPFAM" id="SSF51695">
    <property type="entry name" value="PLC-like phosphodiesterases"/>
    <property type="match status" value="1"/>
</dbReference>
<dbReference type="InterPro" id="IPR030395">
    <property type="entry name" value="GP_PDE_dom"/>
</dbReference>
<keyword evidence="3" id="KW-0378">Hydrolase</keyword>
<dbReference type="EMBL" id="UHJG01000001">
    <property type="protein sequence ID" value="SUQ01014.1"/>
    <property type="molecule type" value="Genomic_DNA"/>
</dbReference>
<dbReference type="AlphaFoldDB" id="A0A085U6L1"/>
<evidence type="ECO:0000313" key="2">
    <source>
        <dbReference type="EMBL" id="CEK29087.1"/>
    </source>
</evidence>
<dbReference type="CDD" id="cd08562">
    <property type="entry name" value="GDPD_EcUgpQ_like"/>
    <property type="match status" value="1"/>
</dbReference>
<gene>
    <name evidence="3" type="primary">ugpQ_3</name>
    <name evidence="2" type="ORF">CSF007_16895</name>
    <name evidence="3" type="ORF">NCTC10476_02342</name>
</gene>
<keyword evidence="4" id="KW-1185">Reference proteome</keyword>
<dbReference type="EMBL" id="LN681231">
    <property type="protein sequence ID" value="CEK29087.1"/>
    <property type="molecule type" value="Genomic_DNA"/>
</dbReference>
<dbReference type="GO" id="GO:0006629">
    <property type="term" value="P:lipid metabolic process"/>
    <property type="evidence" value="ECO:0007669"/>
    <property type="project" value="InterPro"/>
</dbReference>
<dbReference type="PROSITE" id="PS51704">
    <property type="entry name" value="GP_PDE"/>
    <property type="match status" value="1"/>
</dbReference>
<feature type="domain" description="GP-PDE" evidence="1">
    <location>
        <begin position="9"/>
        <end position="247"/>
    </location>
</feature>
<accession>A0A085U6L1</accession>
<dbReference type="Gene3D" id="3.20.20.190">
    <property type="entry name" value="Phosphatidylinositol (PI) phosphodiesterase"/>
    <property type="match status" value="1"/>
</dbReference>
<evidence type="ECO:0000313" key="4">
    <source>
        <dbReference type="Proteomes" id="UP000255169"/>
    </source>
</evidence>
<dbReference type="EC" id="3.1.4.46" evidence="2 3"/>
<reference evidence="2" key="1">
    <citation type="journal article" date="2015" name="Genome Announc.">
        <title>Complete Genome Sequence of Yersinia ruckeri Strain CSF007-82, Etiologic Agent of Red Mouth Disease in Salmonid Fish.</title>
        <authorList>
            <person name="Nelson M.C."/>
            <person name="LaPatra S.E."/>
            <person name="Welch T.J."/>
            <person name="Graf J."/>
        </authorList>
    </citation>
    <scope>NUCLEOTIDE SEQUENCE</scope>
    <source>
        <strain evidence="2">CSF007-82</strain>
    </source>
</reference>
<evidence type="ECO:0000313" key="3">
    <source>
        <dbReference type="EMBL" id="SUQ01014.1"/>
    </source>
</evidence>
<name>A0A085U6L1_YERRU</name>
<dbReference type="NCBIfam" id="NF006989">
    <property type="entry name" value="PRK09454.1"/>
    <property type="match status" value="1"/>
</dbReference>